<reference evidence="1" key="1">
    <citation type="submission" date="2021-06" db="EMBL/GenBank/DDBJ databases">
        <authorList>
            <person name="Kallberg Y."/>
            <person name="Tangrot J."/>
            <person name="Rosling A."/>
        </authorList>
    </citation>
    <scope>NUCLEOTIDE SEQUENCE</scope>
    <source>
        <strain evidence="1">IL203A</strain>
    </source>
</reference>
<dbReference type="EMBL" id="CAJVPU010010132">
    <property type="protein sequence ID" value="CAG8602532.1"/>
    <property type="molecule type" value="Genomic_DNA"/>
</dbReference>
<evidence type="ECO:0000313" key="1">
    <source>
        <dbReference type="EMBL" id="CAG8602532.1"/>
    </source>
</evidence>
<accession>A0ACA9MNN2</accession>
<gene>
    <name evidence="1" type="ORF">DHETER_LOCUS7307</name>
</gene>
<proteinExistence type="predicted"/>
<dbReference type="Proteomes" id="UP000789702">
    <property type="component" value="Unassembled WGS sequence"/>
</dbReference>
<comment type="caution">
    <text evidence="1">The sequence shown here is derived from an EMBL/GenBank/DDBJ whole genome shotgun (WGS) entry which is preliminary data.</text>
</comment>
<evidence type="ECO:0000313" key="2">
    <source>
        <dbReference type="Proteomes" id="UP000789702"/>
    </source>
</evidence>
<protein>
    <submittedName>
        <fullName evidence="1">10256_t:CDS:1</fullName>
    </submittedName>
</protein>
<name>A0ACA9MNN2_9GLOM</name>
<organism evidence="1 2">
    <name type="scientific">Dentiscutata heterogama</name>
    <dbReference type="NCBI Taxonomy" id="1316150"/>
    <lineage>
        <taxon>Eukaryota</taxon>
        <taxon>Fungi</taxon>
        <taxon>Fungi incertae sedis</taxon>
        <taxon>Mucoromycota</taxon>
        <taxon>Glomeromycotina</taxon>
        <taxon>Glomeromycetes</taxon>
        <taxon>Diversisporales</taxon>
        <taxon>Gigasporaceae</taxon>
        <taxon>Dentiscutata</taxon>
    </lineage>
</organism>
<sequence>MTERSNTESDLSVEDKKKPSSQELKNDMTEELVQELEKMLIVTPVLISTEVVENTQRLSKKRHPLDERENSRKHTFGSNELDKEKINEVVKDRKWKLKIETHNEGSLNNARETTKNVRSSSNQAVIEKL</sequence>
<feature type="non-terminal residue" evidence="1">
    <location>
        <position position="129"/>
    </location>
</feature>
<keyword evidence="2" id="KW-1185">Reference proteome</keyword>